<proteinExistence type="predicted"/>
<name>A0A9X1W299_9GAMM</name>
<dbReference type="Gene3D" id="3.90.180.10">
    <property type="entry name" value="Medium-chain alcohol dehydrogenases, catalytic domain"/>
    <property type="match status" value="1"/>
</dbReference>
<organism evidence="1 2">
    <name type="scientific">Stutzerimonas marianensis</name>
    <dbReference type="NCBI Taxonomy" id="2929513"/>
    <lineage>
        <taxon>Bacteria</taxon>
        <taxon>Pseudomonadati</taxon>
        <taxon>Pseudomonadota</taxon>
        <taxon>Gammaproteobacteria</taxon>
        <taxon>Pseudomonadales</taxon>
        <taxon>Pseudomonadaceae</taxon>
        <taxon>Stutzerimonas</taxon>
    </lineage>
</organism>
<sequence>MSNVTESLSSGGLMKALRLDSYDASTLLEVEVAKPSPQQGQVLVKIKASGVNPIDERAP</sequence>
<dbReference type="SUPFAM" id="SSF50129">
    <property type="entry name" value="GroES-like"/>
    <property type="match status" value="1"/>
</dbReference>
<dbReference type="Proteomes" id="UP001139682">
    <property type="component" value="Unassembled WGS sequence"/>
</dbReference>
<dbReference type="InterPro" id="IPR011032">
    <property type="entry name" value="GroES-like_sf"/>
</dbReference>
<accession>A0A9X1W299</accession>
<evidence type="ECO:0000313" key="2">
    <source>
        <dbReference type="Proteomes" id="UP001139682"/>
    </source>
</evidence>
<evidence type="ECO:0008006" key="3">
    <source>
        <dbReference type="Google" id="ProtNLM"/>
    </source>
</evidence>
<evidence type="ECO:0000313" key="1">
    <source>
        <dbReference type="EMBL" id="MCJ0973841.1"/>
    </source>
</evidence>
<reference evidence="1" key="1">
    <citation type="submission" date="2022-03" db="EMBL/GenBank/DDBJ databases">
        <title>Pseudomonas marianensis sp. nov., a marine bacterium isolated from deep-sea sediments of the Mariana Trench.</title>
        <authorList>
            <person name="Wei Y."/>
        </authorList>
    </citation>
    <scope>NUCLEOTIDE SEQUENCE</scope>
    <source>
        <strain evidence="1">PS1</strain>
    </source>
</reference>
<dbReference type="EMBL" id="JALGRD010000005">
    <property type="protein sequence ID" value="MCJ0973841.1"/>
    <property type="molecule type" value="Genomic_DNA"/>
</dbReference>
<dbReference type="RefSeq" id="WP_127838526.1">
    <property type="nucleotide sequence ID" value="NZ_JALGRD010000005.1"/>
</dbReference>
<keyword evidence="2" id="KW-1185">Reference proteome</keyword>
<dbReference type="AlphaFoldDB" id="A0A9X1W299"/>
<comment type="caution">
    <text evidence="1">The sequence shown here is derived from an EMBL/GenBank/DDBJ whole genome shotgun (WGS) entry which is preliminary data.</text>
</comment>
<gene>
    <name evidence="1" type="ORF">MST27_10710</name>
</gene>
<protein>
    <recommendedName>
        <fullName evidence="3">NADPH2:quinone reductase</fullName>
    </recommendedName>
</protein>